<dbReference type="PROSITE" id="PS51996">
    <property type="entry name" value="TR_MART"/>
    <property type="match status" value="1"/>
</dbReference>
<keyword evidence="6 8" id="KW-0802">TPR repeat</keyword>
<dbReference type="SUPFAM" id="SSF56399">
    <property type="entry name" value="ADP-ribosylation"/>
    <property type="match status" value="1"/>
</dbReference>
<keyword evidence="9" id="KW-0521">NADP</keyword>
<reference evidence="12" key="1">
    <citation type="submission" date="2021-02" db="EMBL/GenBank/DDBJ databases">
        <authorList>
            <person name="Nowell W R."/>
        </authorList>
    </citation>
    <scope>NUCLEOTIDE SEQUENCE</scope>
</reference>
<comment type="caution">
    <text evidence="12">The sequence shown here is derived from an EMBL/GenBank/DDBJ whole genome shotgun (WGS) entry which is preliminary data.</text>
</comment>
<dbReference type="PANTHER" id="PTHR45641">
    <property type="entry name" value="TETRATRICOPEPTIDE REPEAT PROTEIN (AFU_ORTHOLOGUE AFUA_6G03870)"/>
    <property type="match status" value="1"/>
</dbReference>
<evidence type="ECO:0000256" key="2">
    <source>
        <dbReference type="ARBA" id="ARBA00022676"/>
    </source>
</evidence>
<organism evidence="12 13">
    <name type="scientific">Didymodactylos carnosus</name>
    <dbReference type="NCBI Taxonomy" id="1234261"/>
    <lineage>
        <taxon>Eukaryota</taxon>
        <taxon>Metazoa</taxon>
        <taxon>Spiralia</taxon>
        <taxon>Gnathifera</taxon>
        <taxon>Rotifera</taxon>
        <taxon>Eurotatoria</taxon>
        <taxon>Bdelloidea</taxon>
        <taxon>Philodinida</taxon>
        <taxon>Philodinidae</taxon>
        <taxon>Didymodactylos</taxon>
    </lineage>
</organism>
<evidence type="ECO:0000313" key="13">
    <source>
        <dbReference type="Proteomes" id="UP000682733"/>
    </source>
</evidence>
<dbReference type="InterPro" id="IPR000768">
    <property type="entry name" value="ART"/>
</dbReference>
<keyword evidence="5" id="KW-0677">Repeat</keyword>
<dbReference type="SMART" id="SM00028">
    <property type="entry name" value="TPR"/>
    <property type="match status" value="3"/>
</dbReference>
<name>A0A8S2PYI9_9BILA</name>
<feature type="region of interest" description="Disordered" evidence="10">
    <location>
        <begin position="175"/>
        <end position="198"/>
    </location>
</feature>
<dbReference type="Pfam" id="PF01129">
    <property type="entry name" value="ART"/>
    <property type="match status" value="1"/>
</dbReference>
<evidence type="ECO:0000313" key="12">
    <source>
        <dbReference type="EMBL" id="CAF4069268.1"/>
    </source>
</evidence>
<sequence length="618" mass="72057">MWFDFCIDDTAVTTRERIEELCHIVCTLLTFTNSDECVEHIKQMKGKKIFLIINDTRSTTILQQTHWLPQLKSIYIFCSNKEEQEQLSKDYKKVRVIDTQMESIYPLLKQDMIIAQEEDSFLKINIFPSSASTTANELLGGDVKNKQESSFMYFQLLREILLEIDETGENARKEMNKTGKNARKEMKKTGKNARKEMNKTSENARKEMIEYYRQTFDGDDDKLKFLDDFETEYRPDQAVTWYTRQSFLYRTLNHALRELNVEDLYKLRFFIKDLHHQLLELYLEESKNSLNKIDFLYRGTGMYNKDFHDLQKNCGGLLSFNNFLSTSTEEDVALVFAKDSLEKKDMTAVLFEIEIDPSIPTCPFADISKVSEFADESEVLFSMGAVFRIVTISLTDGVYKVKMKLTGDEDKQLKTLTEYIKKYSIGDGKYGLISLGKLMYQMGDYDKAEDFFRLLLEDKSLVNNDVRRLSVIYNDLGAIYQEKGDYENSSVYHRKCLEIKEHHKPLKLEIPSTLSNIGCVYLAQENYEQGLIHLKRAVVLESNASNTNKEELATYFNNTGQLYKEIKNLPEALEYYNKSLNIRKEILPCNHPLIASSYNNIGTIIYSQRLYEEAKKKF</sequence>
<dbReference type="EMBL" id="CAJOBA010038929">
    <property type="protein sequence ID" value="CAF4069268.1"/>
    <property type="molecule type" value="Genomic_DNA"/>
</dbReference>
<dbReference type="InterPro" id="IPR019734">
    <property type="entry name" value="TPR_rpt"/>
</dbReference>
<feature type="repeat" description="TPR" evidence="8">
    <location>
        <begin position="511"/>
        <end position="544"/>
    </location>
</feature>
<dbReference type="Proteomes" id="UP000677228">
    <property type="component" value="Unassembled WGS sequence"/>
</dbReference>
<dbReference type="Gene3D" id="1.25.40.10">
    <property type="entry name" value="Tetratricopeptide repeat domain"/>
    <property type="match status" value="2"/>
</dbReference>
<evidence type="ECO:0000256" key="10">
    <source>
        <dbReference type="SAM" id="MobiDB-lite"/>
    </source>
</evidence>
<keyword evidence="2 9" id="KW-0328">Glycosyltransferase</keyword>
<dbReference type="EMBL" id="CAJNOK010017372">
    <property type="protein sequence ID" value="CAF1262797.1"/>
    <property type="molecule type" value="Genomic_DNA"/>
</dbReference>
<comment type="catalytic activity">
    <reaction evidence="7 9">
        <text>L-arginyl-[protein] + NAD(+) = N(omega)-(ADP-D-ribosyl)-L-arginyl-[protein] + nicotinamide + H(+)</text>
        <dbReference type="Rhea" id="RHEA:19149"/>
        <dbReference type="Rhea" id="RHEA-COMP:10532"/>
        <dbReference type="Rhea" id="RHEA-COMP:15087"/>
        <dbReference type="ChEBI" id="CHEBI:15378"/>
        <dbReference type="ChEBI" id="CHEBI:17154"/>
        <dbReference type="ChEBI" id="CHEBI:29965"/>
        <dbReference type="ChEBI" id="CHEBI:57540"/>
        <dbReference type="ChEBI" id="CHEBI:142554"/>
        <dbReference type="EC" id="2.4.2.31"/>
    </reaction>
</comment>
<dbReference type="Gene3D" id="3.90.176.10">
    <property type="entry name" value="Toxin ADP-ribosyltransferase, Chain A, domain 1"/>
    <property type="match status" value="1"/>
</dbReference>
<comment type="similarity">
    <text evidence="1 9">Belongs to the Arg-specific ADP-ribosyltransferase family.</text>
</comment>
<protein>
    <recommendedName>
        <fullName evidence="9">NAD(P)(+)--arginine ADP-ribosyltransferase</fullName>
        <ecNumber evidence="9">2.4.2.31</ecNumber>
    </recommendedName>
    <alternativeName>
        <fullName evidence="9">Mono(ADP-ribosyl)transferase</fullName>
    </alternativeName>
</protein>
<keyword evidence="9" id="KW-0520">NAD</keyword>
<dbReference type="GO" id="GO:0016779">
    <property type="term" value="F:nucleotidyltransferase activity"/>
    <property type="evidence" value="ECO:0007669"/>
    <property type="project" value="UniProtKB-KW"/>
</dbReference>
<evidence type="ECO:0000256" key="3">
    <source>
        <dbReference type="ARBA" id="ARBA00022679"/>
    </source>
</evidence>
<dbReference type="Pfam" id="PF13424">
    <property type="entry name" value="TPR_12"/>
    <property type="match status" value="2"/>
</dbReference>
<evidence type="ECO:0000256" key="6">
    <source>
        <dbReference type="ARBA" id="ARBA00022803"/>
    </source>
</evidence>
<keyword evidence="4" id="KW-0548">Nucleotidyltransferase</keyword>
<evidence type="ECO:0000256" key="5">
    <source>
        <dbReference type="ARBA" id="ARBA00022737"/>
    </source>
</evidence>
<feature type="repeat" description="TPR" evidence="8">
    <location>
        <begin position="470"/>
        <end position="503"/>
    </location>
</feature>
<evidence type="ECO:0000256" key="9">
    <source>
        <dbReference type="RuleBase" id="RU361228"/>
    </source>
</evidence>
<keyword evidence="3 9" id="KW-0808">Transferase</keyword>
<accession>A0A8S2PYI9</accession>
<evidence type="ECO:0000256" key="8">
    <source>
        <dbReference type="PROSITE-ProRule" id="PRU00339"/>
    </source>
</evidence>
<proteinExistence type="inferred from homology"/>
<dbReference type="SUPFAM" id="SSF48452">
    <property type="entry name" value="TPR-like"/>
    <property type="match status" value="1"/>
</dbReference>
<dbReference type="AlphaFoldDB" id="A0A8S2PYI9"/>
<evidence type="ECO:0000313" key="11">
    <source>
        <dbReference type="EMBL" id="CAF1262797.1"/>
    </source>
</evidence>
<evidence type="ECO:0000256" key="7">
    <source>
        <dbReference type="ARBA" id="ARBA00047597"/>
    </source>
</evidence>
<dbReference type="PROSITE" id="PS50005">
    <property type="entry name" value="TPR"/>
    <property type="match status" value="3"/>
</dbReference>
<dbReference type="Proteomes" id="UP000682733">
    <property type="component" value="Unassembled WGS sequence"/>
</dbReference>
<dbReference type="GO" id="GO:0106274">
    <property type="term" value="F:NAD+-protein-arginine ADP-ribosyltransferase activity"/>
    <property type="evidence" value="ECO:0007669"/>
    <property type="project" value="UniProtKB-EC"/>
</dbReference>
<evidence type="ECO:0000256" key="1">
    <source>
        <dbReference type="ARBA" id="ARBA00009558"/>
    </source>
</evidence>
<gene>
    <name evidence="11" type="ORF">OVA965_LOCUS26813</name>
    <name evidence="12" type="ORF">TMI583_LOCUS27555</name>
</gene>
<dbReference type="InterPro" id="IPR011990">
    <property type="entry name" value="TPR-like_helical_dom_sf"/>
</dbReference>
<dbReference type="PANTHER" id="PTHR45641:SF19">
    <property type="entry name" value="NEPHROCYSTIN-3"/>
    <property type="match status" value="1"/>
</dbReference>
<feature type="repeat" description="TPR" evidence="8">
    <location>
        <begin position="553"/>
        <end position="586"/>
    </location>
</feature>
<dbReference type="EC" id="2.4.2.31" evidence="9"/>
<evidence type="ECO:0000256" key="4">
    <source>
        <dbReference type="ARBA" id="ARBA00022695"/>
    </source>
</evidence>